<feature type="signal peptide" evidence="2">
    <location>
        <begin position="1"/>
        <end position="45"/>
    </location>
</feature>
<protein>
    <submittedName>
        <fullName evidence="4">Sym2</fullName>
    </submittedName>
</protein>
<evidence type="ECO:0000256" key="2">
    <source>
        <dbReference type="SAM" id="SignalP"/>
    </source>
</evidence>
<feature type="non-terminal residue" evidence="4">
    <location>
        <position position="1"/>
    </location>
</feature>
<feature type="domain" description="SRCR" evidence="3">
    <location>
        <begin position="100"/>
        <end position="120"/>
    </location>
</feature>
<dbReference type="InterPro" id="IPR001190">
    <property type="entry name" value="SRCR"/>
</dbReference>
<feature type="non-terminal residue" evidence="4">
    <location>
        <position position="120"/>
    </location>
</feature>
<evidence type="ECO:0000259" key="3">
    <source>
        <dbReference type="PROSITE" id="PS50287"/>
    </source>
</evidence>
<feature type="chain" id="PRO_5002678587" evidence="2">
    <location>
        <begin position="46"/>
        <end position="120"/>
    </location>
</feature>
<dbReference type="AlphaFoldDB" id="A4ZZ52"/>
<comment type="caution">
    <text evidence="1">Lacks conserved residue(s) required for the propagation of feature annotation.</text>
</comment>
<name>A4ZZ52_PETFI</name>
<proteinExistence type="evidence at transcript level"/>
<keyword evidence="2" id="KW-0732">Signal</keyword>
<sequence length="120" mass="13284">DWQKQVCRILKQRSSKSSRIFHSVYEMKMWIALALLAICALQANASPSGKLDDLKNAFEAFMQTEEDGGNKAKINEIEHAPLAKEESDGNGLAHSEALSYRLVDGGSPSRGRVEVFFNGQ</sequence>
<dbReference type="EMBL" id="EF507684">
    <property type="protein sequence ID" value="ABP88831.1"/>
    <property type="molecule type" value="mRNA"/>
</dbReference>
<evidence type="ECO:0000313" key="4">
    <source>
        <dbReference type="EMBL" id="ABP88831.1"/>
    </source>
</evidence>
<accession>A4ZZ52</accession>
<evidence type="ECO:0000256" key="1">
    <source>
        <dbReference type="PROSITE-ProRule" id="PRU00196"/>
    </source>
</evidence>
<organism evidence="4">
    <name type="scientific">Petrosia ficiformis</name>
    <name type="common">Common Mediterranean sponge</name>
    <dbReference type="NCBI Taxonomy" id="68564"/>
    <lineage>
        <taxon>Eukaryota</taxon>
        <taxon>Metazoa</taxon>
        <taxon>Porifera</taxon>
        <taxon>Demospongiae</taxon>
        <taxon>Heteroscleromorpha</taxon>
        <taxon>Haplosclerida</taxon>
        <taxon>Petrosiidae</taxon>
        <taxon>Petrosia</taxon>
    </lineage>
</organism>
<reference evidence="4" key="1">
    <citation type="journal article" date="2007" name="Mar. Biotechnol.">
        <title>Differential gene expression in a marine sponge in relation to its symbiotic state.</title>
        <authorList>
            <person name="Steindler L."/>
            <person name="Schuster S."/>
            <person name="Ilan M."/>
            <person name="Avni A."/>
            <person name="Cerrano C."/>
            <person name="Beer S."/>
        </authorList>
    </citation>
    <scope>NUCLEOTIDE SEQUENCE</scope>
</reference>
<dbReference type="PROSITE" id="PS50287">
    <property type="entry name" value="SRCR_2"/>
    <property type="match status" value="1"/>
</dbReference>
<dbReference type="GO" id="GO:0016020">
    <property type="term" value="C:membrane"/>
    <property type="evidence" value="ECO:0007669"/>
    <property type="project" value="InterPro"/>
</dbReference>